<dbReference type="InterPro" id="IPR013087">
    <property type="entry name" value="Znf_C2H2_type"/>
</dbReference>
<keyword evidence="1" id="KW-0479">Metal-binding</keyword>
<dbReference type="Proteomes" id="UP000799118">
    <property type="component" value="Unassembled WGS sequence"/>
</dbReference>
<organism evidence="3 4">
    <name type="scientific">Gymnopus androsaceus JB14</name>
    <dbReference type="NCBI Taxonomy" id="1447944"/>
    <lineage>
        <taxon>Eukaryota</taxon>
        <taxon>Fungi</taxon>
        <taxon>Dikarya</taxon>
        <taxon>Basidiomycota</taxon>
        <taxon>Agaricomycotina</taxon>
        <taxon>Agaricomycetes</taxon>
        <taxon>Agaricomycetidae</taxon>
        <taxon>Agaricales</taxon>
        <taxon>Marasmiineae</taxon>
        <taxon>Omphalotaceae</taxon>
        <taxon>Gymnopus</taxon>
    </lineage>
</organism>
<dbReference type="PROSITE" id="PS50157">
    <property type="entry name" value="ZINC_FINGER_C2H2_2"/>
    <property type="match status" value="1"/>
</dbReference>
<keyword evidence="1" id="KW-0863">Zinc-finger</keyword>
<dbReference type="AlphaFoldDB" id="A0A6A4IL53"/>
<reference evidence="3" key="1">
    <citation type="journal article" date="2019" name="Environ. Microbiol.">
        <title>Fungal ecological strategies reflected in gene transcription - a case study of two litter decomposers.</title>
        <authorList>
            <person name="Barbi F."/>
            <person name="Kohler A."/>
            <person name="Barry K."/>
            <person name="Baskaran P."/>
            <person name="Daum C."/>
            <person name="Fauchery L."/>
            <person name="Ihrmark K."/>
            <person name="Kuo A."/>
            <person name="LaButti K."/>
            <person name="Lipzen A."/>
            <person name="Morin E."/>
            <person name="Grigoriev I.V."/>
            <person name="Henrissat B."/>
            <person name="Lindahl B."/>
            <person name="Martin F."/>
        </authorList>
    </citation>
    <scope>NUCLEOTIDE SEQUENCE</scope>
    <source>
        <strain evidence="3">JB14</strain>
    </source>
</reference>
<dbReference type="GO" id="GO:0008270">
    <property type="term" value="F:zinc ion binding"/>
    <property type="evidence" value="ECO:0007669"/>
    <property type="project" value="UniProtKB-KW"/>
</dbReference>
<keyword evidence="4" id="KW-1185">Reference proteome</keyword>
<feature type="domain" description="C2H2-type" evidence="2">
    <location>
        <begin position="88"/>
        <end position="118"/>
    </location>
</feature>
<proteinExistence type="predicted"/>
<dbReference type="EMBL" id="ML769386">
    <property type="protein sequence ID" value="KAE9409858.1"/>
    <property type="molecule type" value="Genomic_DNA"/>
</dbReference>
<evidence type="ECO:0000313" key="4">
    <source>
        <dbReference type="Proteomes" id="UP000799118"/>
    </source>
</evidence>
<accession>A0A6A4IL53</accession>
<protein>
    <recommendedName>
        <fullName evidence="2">C2H2-type domain-containing protein</fullName>
    </recommendedName>
</protein>
<evidence type="ECO:0000256" key="1">
    <source>
        <dbReference type="PROSITE-ProRule" id="PRU00042"/>
    </source>
</evidence>
<evidence type="ECO:0000259" key="2">
    <source>
        <dbReference type="PROSITE" id="PS50157"/>
    </source>
</evidence>
<gene>
    <name evidence="3" type="ORF">BT96DRAFT_459495</name>
</gene>
<dbReference type="PROSITE" id="PS00028">
    <property type="entry name" value="ZINC_FINGER_C2H2_1"/>
    <property type="match status" value="1"/>
</dbReference>
<evidence type="ECO:0000313" key="3">
    <source>
        <dbReference type="EMBL" id="KAE9409858.1"/>
    </source>
</evidence>
<keyword evidence="1" id="KW-0862">Zinc</keyword>
<dbReference type="Gene3D" id="3.30.160.60">
    <property type="entry name" value="Classic Zinc Finger"/>
    <property type="match status" value="1"/>
</dbReference>
<name>A0A6A4IL53_9AGAR</name>
<sequence length="147" mass="16774">MTETEYFTTIPQPVFLASSGAMTPSSPMQYQTSAEACFTFNPQLLVYDQSCDTIAQHLDRLNLESGRIVTKTEPDLQGGGTRRSDGRFHCSFIGCRKSYTAKHNLQYHFDYKHLGVEKKCACMYCEDRFTGPRARDRHQRKCQKSIG</sequence>
<dbReference type="OrthoDB" id="3437960at2759"/>